<dbReference type="Proteomes" id="UP001165960">
    <property type="component" value="Unassembled WGS sequence"/>
</dbReference>
<evidence type="ECO:0000313" key="1">
    <source>
        <dbReference type="EMBL" id="KAJ9049199.1"/>
    </source>
</evidence>
<comment type="caution">
    <text evidence="1">The sequence shown here is derived from an EMBL/GenBank/DDBJ whole genome shotgun (WGS) entry which is preliminary data.</text>
</comment>
<reference evidence="1" key="1">
    <citation type="submission" date="2022-04" db="EMBL/GenBank/DDBJ databases">
        <title>Genome of the entomopathogenic fungus Entomophthora muscae.</title>
        <authorList>
            <person name="Elya C."/>
            <person name="Lovett B.R."/>
            <person name="Lee E."/>
            <person name="Macias A.M."/>
            <person name="Hajek A.E."/>
            <person name="De Bivort B.L."/>
            <person name="Kasson M.T."/>
            <person name="De Fine Licht H.H."/>
            <person name="Stajich J.E."/>
        </authorList>
    </citation>
    <scope>NUCLEOTIDE SEQUENCE</scope>
    <source>
        <strain evidence="1">Berkeley</strain>
    </source>
</reference>
<dbReference type="EMBL" id="QTSX02007263">
    <property type="protein sequence ID" value="KAJ9049199.1"/>
    <property type="molecule type" value="Genomic_DNA"/>
</dbReference>
<proteinExistence type="predicted"/>
<evidence type="ECO:0000313" key="2">
    <source>
        <dbReference type="Proteomes" id="UP001165960"/>
    </source>
</evidence>
<keyword evidence="2" id="KW-1185">Reference proteome</keyword>
<sequence>MSIGKHTDALLGMDLIQVAMGGTSIFLNSLLLISNYKRNNTRWAIDGILISITALLDCIVGLFLVCGTLLRISNPSIVYDNSPWCIVSFITSRILTIACLDLVAILSLVRYLVINRNHSQCPKLWVSISILVLLSLSTIAVFRILTEKLSVFPSRMYCTPIPSPKTTILARLTEGLCLLPLVIIPLCYISITASYTRRAYITYGGEFPVNSRPVRRILGVMLIILAYYAATVPEYVIVGTFRIYNQLPSPLVDAISTIAFTSIPLINAIFPLMFHEEINAAYCSLLSYRPSSPHSISLYSTQSSIPNIPSI</sequence>
<protein>
    <submittedName>
        <fullName evidence="1">Uncharacterized protein</fullName>
    </submittedName>
</protein>
<accession>A0ACC2RGR3</accession>
<gene>
    <name evidence="1" type="ORF">DSO57_1027137</name>
</gene>
<name>A0ACC2RGR3_9FUNG</name>
<organism evidence="1 2">
    <name type="scientific">Entomophthora muscae</name>
    <dbReference type="NCBI Taxonomy" id="34485"/>
    <lineage>
        <taxon>Eukaryota</taxon>
        <taxon>Fungi</taxon>
        <taxon>Fungi incertae sedis</taxon>
        <taxon>Zoopagomycota</taxon>
        <taxon>Entomophthoromycotina</taxon>
        <taxon>Entomophthoromycetes</taxon>
        <taxon>Entomophthorales</taxon>
        <taxon>Entomophthoraceae</taxon>
        <taxon>Entomophthora</taxon>
    </lineage>
</organism>